<evidence type="ECO:0000313" key="3">
    <source>
        <dbReference type="EMBL" id="KAJ8967744.1"/>
    </source>
</evidence>
<reference evidence="3" key="1">
    <citation type="journal article" date="2023" name="Insect Mol. Biol.">
        <title>Genome sequencing provides insights into the evolution of gene families encoding plant cell wall-degrading enzymes in longhorned beetles.</title>
        <authorList>
            <person name="Shin N.R."/>
            <person name="Okamura Y."/>
            <person name="Kirsch R."/>
            <person name="Pauchet Y."/>
        </authorList>
    </citation>
    <scope>NUCLEOTIDE SEQUENCE</scope>
    <source>
        <strain evidence="3">MMC_N1</strain>
    </source>
</reference>
<gene>
    <name evidence="3" type="ORF">NQ317_010805</name>
</gene>
<dbReference type="InterPro" id="IPR045111">
    <property type="entry name" value="Vps41/Vps8"/>
</dbReference>
<name>A0ABQ9IWA5_9CUCU</name>
<dbReference type="InterPro" id="IPR025941">
    <property type="entry name" value="Vps8_central_dom"/>
</dbReference>
<feature type="domain" description="Vacuolar protein sorting-associated protein 8 central" evidence="2">
    <location>
        <begin position="520"/>
        <end position="690"/>
    </location>
</feature>
<comment type="caution">
    <text evidence="3">The sequence shown here is derived from an EMBL/GenBank/DDBJ whole genome shotgun (WGS) entry which is preliminary data.</text>
</comment>
<dbReference type="EMBL" id="JAPWTJ010002146">
    <property type="protein sequence ID" value="KAJ8967744.1"/>
    <property type="molecule type" value="Genomic_DNA"/>
</dbReference>
<dbReference type="InterPro" id="IPR015943">
    <property type="entry name" value="WD40/YVTN_repeat-like_dom_sf"/>
</dbReference>
<dbReference type="Proteomes" id="UP001162164">
    <property type="component" value="Unassembled WGS sequence"/>
</dbReference>
<comment type="similarity">
    <text evidence="1">Belongs to the VPS8 family.</text>
</comment>
<dbReference type="Gene3D" id="2.130.10.10">
    <property type="entry name" value="YVTN repeat-like/Quinoprotein amine dehydrogenase"/>
    <property type="match status" value="1"/>
</dbReference>
<organism evidence="3 4">
    <name type="scientific">Molorchus minor</name>
    <dbReference type="NCBI Taxonomy" id="1323400"/>
    <lineage>
        <taxon>Eukaryota</taxon>
        <taxon>Metazoa</taxon>
        <taxon>Ecdysozoa</taxon>
        <taxon>Arthropoda</taxon>
        <taxon>Hexapoda</taxon>
        <taxon>Insecta</taxon>
        <taxon>Pterygota</taxon>
        <taxon>Neoptera</taxon>
        <taxon>Endopterygota</taxon>
        <taxon>Coleoptera</taxon>
        <taxon>Polyphaga</taxon>
        <taxon>Cucujiformia</taxon>
        <taxon>Chrysomeloidea</taxon>
        <taxon>Cerambycidae</taxon>
        <taxon>Lamiinae</taxon>
        <taxon>Monochamini</taxon>
        <taxon>Molorchus</taxon>
    </lineage>
</organism>
<dbReference type="SUPFAM" id="SSF50978">
    <property type="entry name" value="WD40 repeat-like"/>
    <property type="match status" value="1"/>
</dbReference>
<evidence type="ECO:0000256" key="1">
    <source>
        <dbReference type="ARBA" id="ARBA00009422"/>
    </source>
</evidence>
<dbReference type="Pfam" id="PF12816">
    <property type="entry name" value="TPR_Vps8"/>
    <property type="match status" value="1"/>
</dbReference>
<keyword evidence="4" id="KW-1185">Reference proteome</keyword>
<dbReference type="InterPro" id="IPR036322">
    <property type="entry name" value="WD40_repeat_dom_sf"/>
</dbReference>
<dbReference type="Pfam" id="PF23410">
    <property type="entry name" value="Beta-prop_VPS8"/>
    <property type="match status" value="1"/>
</dbReference>
<evidence type="ECO:0000313" key="4">
    <source>
        <dbReference type="Proteomes" id="UP001162164"/>
    </source>
</evidence>
<accession>A0ABQ9IWA5</accession>
<dbReference type="PANTHER" id="PTHR12616:SF8">
    <property type="entry name" value="VACUOLAR PROTEIN SORTING-ASSOCIATED PROTEIN 8 HOMOLOG"/>
    <property type="match status" value="1"/>
</dbReference>
<dbReference type="PANTHER" id="PTHR12616">
    <property type="entry name" value="VACUOLAR PROTEIN SORTING VPS41"/>
    <property type="match status" value="1"/>
</dbReference>
<sequence>MGSESDDIQIEDSDESLLDIKEINDLEFDIPHVAPPSLESVLWDMESEEGSDSASLHSLQSLSAKFRSMLYHCILQGVSTQISSAADRVNAGLPTVITNCTKYVAVGTSHGYVLAFDSEQNLCWCCYDSSNADQGAASALAFNLESTRLLIGYERGFISMVDATSGDIIRKLPDAHAPQTAVLHLRFTFLSNLALCGDSSGCVFSMSFNRRLGLRTWDSKCLFSGARGEVCVFEPLVRGYDIHFLSNHVLVAMATLSKVIVISIRPRLKVHFSQQLPRISTSLPLISWQLVSVGKSFQPVLAWGRGNELNYTRVITHGFSNNRIRLLPLRNIQLPYTMTAMHWLGTRHLAMLDTSENLRLVEVRTQRELEVLEIANAGLVYSSAHFKALAVGGGVSEAFALAGERACYNSLSSRGDQLLILGTKAVHMVKLRTWPERLLYLSDQGRWAEALNLAAEEGVNKERFALILLNKYLENLNQNTVDKESLTAAINCCVKLGKMDILCNDILEAVSIDQINQDWYFSLLTDHVCSGGLSILSPSVAQMLVAYLEKKDHHLLENVLLSLDVSCLDLHQVLKICKNLKLYNAWIYITTKTLGDYTSPLIEFLSELVPENHRLGNTMLVYVSCCLAGLGYPSGNVPEADVLRVKQDILRCLETVHSINVANDESTYPYLRALLKYNTRECLNVVELAFTEAEFSGEMGLLQRHRLVQILLQVITPPDFSVS</sequence>
<proteinExistence type="inferred from homology"/>
<protein>
    <recommendedName>
        <fullName evidence="2">Vacuolar protein sorting-associated protein 8 central domain-containing protein</fullName>
    </recommendedName>
</protein>
<evidence type="ECO:0000259" key="2">
    <source>
        <dbReference type="Pfam" id="PF12816"/>
    </source>
</evidence>